<proteinExistence type="predicted"/>
<name>A0AAN8JYD2_PATCE</name>
<keyword evidence="2" id="KW-0732">Signal</keyword>
<dbReference type="SMART" id="SM00217">
    <property type="entry name" value="WAP"/>
    <property type="match status" value="8"/>
</dbReference>
<feature type="chain" id="PRO_5042844137" description="WAP domain-containing protein" evidence="2">
    <location>
        <begin position="22"/>
        <end position="507"/>
    </location>
</feature>
<dbReference type="InterPro" id="IPR050514">
    <property type="entry name" value="WAP_four-disulfide_core"/>
</dbReference>
<dbReference type="EMBL" id="JAZGQO010000006">
    <property type="protein sequence ID" value="KAK6184837.1"/>
    <property type="molecule type" value="Genomic_DNA"/>
</dbReference>
<dbReference type="Pfam" id="PF00095">
    <property type="entry name" value="WAP"/>
    <property type="match status" value="8"/>
</dbReference>
<reference evidence="4 5" key="1">
    <citation type="submission" date="2024-01" db="EMBL/GenBank/DDBJ databases">
        <title>The genome of the rayed Mediterranean limpet Patella caerulea (Linnaeus, 1758).</title>
        <authorList>
            <person name="Anh-Thu Weber A."/>
            <person name="Halstead-Nussloch G."/>
        </authorList>
    </citation>
    <scope>NUCLEOTIDE SEQUENCE [LARGE SCALE GENOMIC DNA]</scope>
    <source>
        <strain evidence="4">AATW-2023a</strain>
        <tissue evidence="4">Whole specimen</tissue>
    </source>
</reference>
<dbReference type="Proteomes" id="UP001347796">
    <property type="component" value="Unassembled WGS sequence"/>
</dbReference>
<dbReference type="PANTHER" id="PTHR19441:SF95">
    <property type="entry name" value="PERLWAPIN ISOFORM X1"/>
    <property type="match status" value="1"/>
</dbReference>
<evidence type="ECO:0000256" key="1">
    <source>
        <dbReference type="SAM" id="MobiDB-lite"/>
    </source>
</evidence>
<feature type="signal peptide" evidence="2">
    <location>
        <begin position="1"/>
        <end position="21"/>
    </location>
</feature>
<evidence type="ECO:0000256" key="2">
    <source>
        <dbReference type="SAM" id="SignalP"/>
    </source>
</evidence>
<feature type="domain" description="WAP" evidence="3">
    <location>
        <begin position="133"/>
        <end position="181"/>
    </location>
</feature>
<dbReference type="PROSITE" id="PS51390">
    <property type="entry name" value="WAP"/>
    <property type="match status" value="8"/>
</dbReference>
<dbReference type="InterPro" id="IPR036645">
    <property type="entry name" value="Elafin-like_sf"/>
</dbReference>
<feature type="domain" description="WAP" evidence="3">
    <location>
        <begin position="285"/>
        <end position="335"/>
    </location>
</feature>
<feature type="domain" description="WAP" evidence="3">
    <location>
        <begin position="234"/>
        <end position="284"/>
    </location>
</feature>
<feature type="region of interest" description="Disordered" evidence="1">
    <location>
        <begin position="437"/>
        <end position="462"/>
    </location>
</feature>
<dbReference type="GO" id="GO:0004867">
    <property type="term" value="F:serine-type endopeptidase inhibitor activity"/>
    <property type="evidence" value="ECO:0007669"/>
    <property type="project" value="TreeGrafter"/>
</dbReference>
<evidence type="ECO:0000313" key="5">
    <source>
        <dbReference type="Proteomes" id="UP001347796"/>
    </source>
</evidence>
<dbReference type="AlphaFoldDB" id="A0AAN8JYD2"/>
<evidence type="ECO:0000259" key="3">
    <source>
        <dbReference type="PROSITE" id="PS51390"/>
    </source>
</evidence>
<keyword evidence="5" id="KW-1185">Reference proteome</keyword>
<feature type="domain" description="WAP" evidence="3">
    <location>
        <begin position="337"/>
        <end position="384"/>
    </location>
</feature>
<comment type="caution">
    <text evidence="4">The sequence shown here is derived from an EMBL/GenBank/DDBJ whole genome shotgun (WGS) entry which is preliminary data.</text>
</comment>
<protein>
    <recommendedName>
        <fullName evidence="3">WAP domain-containing protein</fullName>
    </recommendedName>
</protein>
<dbReference type="SUPFAM" id="SSF57256">
    <property type="entry name" value="Elafin-like"/>
    <property type="match status" value="8"/>
</dbReference>
<gene>
    <name evidence="4" type="ORF">SNE40_007209</name>
</gene>
<dbReference type="Gene3D" id="4.10.75.10">
    <property type="entry name" value="Elafin-like"/>
    <property type="match status" value="8"/>
</dbReference>
<feature type="domain" description="WAP" evidence="3">
    <location>
        <begin position="387"/>
        <end position="437"/>
    </location>
</feature>
<dbReference type="InterPro" id="IPR008197">
    <property type="entry name" value="WAP_dom"/>
</dbReference>
<dbReference type="GO" id="GO:0019731">
    <property type="term" value="P:antibacterial humoral response"/>
    <property type="evidence" value="ECO:0007669"/>
    <property type="project" value="TreeGrafter"/>
</dbReference>
<evidence type="ECO:0000313" key="4">
    <source>
        <dbReference type="EMBL" id="KAK6184837.1"/>
    </source>
</evidence>
<organism evidence="4 5">
    <name type="scientific">Patella caerulea</name>
    <name type="common">Rayed Mediterranean limpet</name>
    <dbReference type="NCBI Taxonomy" id="87958"/>
    <lineage>
        <taxon>Eukaryota</taxon>
        <taxon>Metazoa</taxon>
        <taxon>Spiralia</taxon>
        <taxon>Lophotrochozoa</taxon>
        <taxon>Mollusca</taxon>
        <taxon>Gastropoda</taxon>
        <taxon>Patellogastropoda</taxon>
        <taxon>Patelloidea</taxon>
        <taxon>Patellidae</taxon>
        <taxon>Patella</taxon>
    </lineage>
</organism>
<accession>A0AAN8JYD2</accession>
<dbReference type="GO" id="GO:0045087">
    <property type="term" value="P:innate immune response"/>
    <property type="evidence" value="ECO:0007669"/>
    <property type="project" value="TreeGrafter"/>
</dbReference>
<sequence length="507" mass="52490">MFVAMKCVILTLLVLAANAQSQTNKLCPPPSPFSGPCVIGPNSCTADKDCDSGKICCSEGCGKECTTPLTNAQLCPTPPDAAATSCLAPVTDDCQDNSGCNEEQLCCKHPCGKRCQAPVGSGGDPSISPPIEPVIRPGSCPVPASGFLVKCALNDRCLEDSVCPGTQKCCKSPCGKYCADIVKTKSGTCPASNTKPSCDRLGDNCYKDGDCSGTQKCCKTSCGNTCLAPAGSVIITRPGVCPVLPPGVAVKCALTPDTCSQDGDCPGVQKCCKGPCSKSCKDTVKPKAGICPTQPLGSVVKCAAFTRDECSQDNHCSGSKKCCKGPCSKYCADPTTAVVKPGTCPTPPNPAVVLCALPLTDNCTSDSQCTGDNKCCPHPCGKYCGLLKPKPGNCPKLPASAFLVKCLPIDRCQNDEECPIAQKCCRQGCGNRCVDAESTGSPEPTKPATEDPPKVNSKPGQCPPKPKPVQCLLHQNDCEYDSDCPDAKKCCATQCGIGCVNPNFYLG</sequence>
<feature type="domain" description="WAP" evidence="3">
    <location>
        <begin position="182"/>
        <end position="230"/>
    </location>
</feature>
<feature type="domain" description="WAP" evidence="3">
    <location>
        <begin position="455"/>
        <end position="503"/>
    </location>
</feature>
<dbReference type="GO" id="GO:0005615">
    <property type="term" value="C:extracellular space"/>
    <property type="evidence" value="ECO:0007669"/>
    <property type="project" value="TreeGrafter"/>
</dbReference>
<feature type="domain" description="WAP" evidence="3">
    <location>
        <begin position="20"/>
        <end position="69"/>
    </location>
</feature>
<dbReference type="PRINTS" id="PR00003">
    <property type="entry name" value="4DISULPHCORE"/>
</dbReference>
<dbReference type="PANTHER" id="PTHR19441">
    <property type="entry name" value="WHEY ACDIC PROTEIN WAP"/>
    <property type="match status" value="1"/>
</dbReference>
<dbReference type="SMART" id="SM00289">
    <property type="entry name" value="WR1"/>
    <property type="match status" value="5"/>
</dbReference>
<dbReference type="InterPro" id="IPR006150">
    <property type="entry name" value="Cys_repeat_1"/>
</dbReference>